<name>A0A823JEL6_LISMN</name>
<organism evidence="1 2">
    <name type="scientific">Listeria monocytogenes</name>
    <dbReference type="NCBI Taxonomy" id="1639"/>
    <lineage>
        <taxon>Bacteria</taxon>
        <taxon>Bacillati</taxon>
        <taxon>Bacillota</taxon>
        <taxon>Bacilli</taxon>
        <taxon>Bacillales</taxon>
        <taxon>Listeriaceae</taxon>
        <taxon>Listeria</taxon>
    </lineage>
</organism>
<gene>
    <name evidence="1" type="ORF">CW895_14690</name>
</gene>
<sequence>MANEWKEEGIALTSEPLFHGSAANFDQFAYQQNHRTGISGLTFGIYLTNDKETALGFAENKYLYEVNPGFLDKRALQPAEVTLSQQDVSKIIEEMVRNEVQEEGISYFFSDYFGDVDGLSKIETWNDFYDELTNDAAESMMESASSDVEIANKIYYSFGGKFSNSAAIDLGKALKRVGVTYCVQTRRYEQERAIQEIVVFQPDELIIQNKIDLEKQREQQQSKHMQNEKEQDIKQVSAIVIPTKKIQKKSTRAWEEQLER</sequence>
<evidence type="ECO:0000313" key="1">
    <source>
        <dbReference type="EMBL" id="EAG9355038.1"/>
    </source>
</evidence>
<protein>
    <submittedName>
        <fullName evidence="1">Uncharacterized protein</fullName>
    </submittedName>
</protein>
<evidence type="ECO:0000313" key="2">
    <source>
        <dbReference type="Proteomes" id="UP000524387"/>
    </source>
</evidence>
<accession>A0A823JEL6</accession>
<dbReference type="RefSeq" id="WP_003740235.1">
    <property type="nucleotide sequence ID" value="NZ_CP090058.1"/>
</dbReference>
<proteinExistence type="predicted"/>
<dbReference type="EMBL" id="AABEKN010000008">
    <property type="protein sequence ID" value="EAG9355038.1"/>
    <property type="molecule type" value="Genomic_DNA"/>
</dbReference>
<reference evidence="1 2" key="1">
    <citation type="submission" date="2019-04" db="EMBL/GenBank/DDBJ databases">
        <authorList>
            <consortium name="GenomeTrakr network: Whole genome sequencing for foodborne pathogen traceback"/>
        </authorList>
    </citation>
    <scope>NUCLEOTIDE SEQUENCE [LARGE SCALE GENOMIC DNA]</scope>
    <source>
        <strain evidence="1 2">CFSAN072502</strain>
    </source>
</reference>
<dbReference type="Proteomes" id="UP000524387">
    <property type="component" value="Unassembled WGS sequence"/>
</dbReference>
<dbReference type="AlphaFoldDB" id="A0A823JEL6"/>
<comment type="caution">
    <text evidence="1">The sequence shown here is derived from an EMBL/GenBank/DDBJ whole genome shotgun (WGS) entry which is preliminary data.</text>
</comment>